<sequence length="145" mass="15150">MPVTHFPISVPDAATYTVKATDAGLVHYMPDLTADITITLPSPDFGLWFEFAYVGAAADAQDWLINTGSDTNYYKGGVLHVDADAGAGADECLPARSDGNSNSKFTVLTPDVGTRVRIECADGVTWNVSGMVVSASASAAAFADQ</sequence>
<evidence type="ECO:0000313" key="1">
    <source>
        <dbReference type="EMBL" id="KRR20371.1"/>
    </source>
</evidence>
<accession>A0A0R3MS23</accession>
<proteinExistence type="predicted"/>
<dbReference type="EMBL" id="LLYA01000178">
    <property type="protein sequence ID" value="KRR20371.1"/>
    <property type="molecule type" value="Genomic_DNA"/>
</dbReference>
<gene>
    <name evidence="1" type="ORF">CQ13_32525</name>
</gene>
<comment type="caution">
    <text evidence="1">The sequence shown here is derived from an EMBL/GenBank/DDBJ whole genome shotgun (WGS) entry which is preliminary data.</text>
</comment>
<evidence type="ECO:0000313" key="2">
    <source>
        <dbReference type="Proteomes" id="UP000052023"/>
    </source>
</evidence>
<organism evidence="1 2">
    <name type="scientific">Bradyrhizobium retamae</name>
    <dbReference type="NCBI Taxonomy" id="1300035"/>
    <lineage>
        <taxon>Bacteria</taxon>
        <taxon>Pseudomonadati</taxon>
        <taxon>Pseudomonadota</taxon>
        <taxon>Alphaproteobacteria</taxon>
        <taxon>Hyphomicrobiales</taxon>
        <taxon>Nitrobacteraceae</taxon>
        <taxon>Bradyrhizobium</taxon>
    </lineage>
</organism>
<reference evidence="1 2" key="1">
    <citation type="submission" date="2014-03" db="EMBL/GenBank/DDBJ databases">
        <title>Bradyrhizobium valentinum sp. nov., isolated from effective nodules of Lupinus mariae-josephae, a lupine endemic of basic-lime soils in Eastern Spain.</title>
        <authorList>
            <person name="Duran D."/>
            <person name="Rey L."/>
            <person name="Navarro A."/>
            <person name="Busquets A."/>
            <person name="Imperial J."/>
            <person name="Ruiz-Argueso T."/>
        </authorList>
    </citation>
    <scope>NUCLEOTIDE SEQUENCE [LARGE SCALE GENOMIC DNA]</scope>
    <source>
        <strain evidence="1 2">Ro19</strain>
    </source>
</reference>
<dbReference type="RefSeq" id="WP_057846186.1">
    <property type="nucleotide sequence ID" value="NZ_LLYA01000178.1"/>
</dbReference>
<protein>
    <submittedName>
        <fullName evidence="1">Uncharacterized protein</fullName>
    </submittedName>
</protein>
<dbReference type="AlphaFoldDB" id="A0A0R3MS23"/>
<dbReference type="OrthoDB" id="9852748at2"/>
<dbReference type="Proteomes" id="UP000052023">
    <property type="component" value="Unassembled WGS sequence"/>
</dbReference>
<keyword evidence="2" id="KW-1185">Reference proteome</keyword>
<name>A0A0R3MS23_9BRAD</name>